<name>A0ABT2PWH7_9MOLU</name>
<dbReference type="Pfam" id="PF01128">
    <property type="entry name" value="IspD"/>
    <property type="match status" value="1"/>
</dbReference>
<comment type="catalytic activity">
    <reaction evidence="4 5">
        <text>4-CDP-2-C-methyl-D-erythritol 2-phosphate = 2-C-methyl-D-erythritol 2,4-cyclic diphosphate + CMP</text>
        <dbReference type="Rhea" id="RHEA:23864"/>
        <dbReference type="ChEBI" id="CHEBI:57919"/>
        <dbReference type="ChEBI" id="CHEBI:58483"/>
        <dbReference type="ChEBI" id="CHEBI:60377"/>
        <dbReference type="EC" id="4.6.1.12"/>
    </reaction>
</comment>
<evidence type="ECO:0000313" key="7">
    <source>
        <dbReference type="EMBL" id="MCU0105313.1"/>
    </source>
</evidence>
<proteinExistence type="inferred from homology"/>
<dbReference type="InterPro" id="IPR018294">
    <property type="entry name" value="ISPD_synthase_CS"/>
</dbReference>
<feature type="binding site" evidence="4">
    <location>
        <position position="221"/>
    </location>
    <ligand>
        <name>a divalent metal cation</name>
        <dbReference type="ChEBI" id="CHEBI:60240"/>
    </ligand>
</feature>
<dbReference type="InterPro" id="IPR034683">
    <property type="entry name" value="IspD/TarI"/>
</dbReference>
<dbReference type="Gene3D" id="3.30.1330.50">
    <property type="entry name" value="2-C-methyl-D-erythritol 2,4-cyclodiphosphate synthase"/>
    <property type="match status" value="1"/>
</dbReference>
<dbReference type="Proteomes" id="UP001209076">
    <property type="component" value="Unassembled WGS sequence"/>
</dbReference>
<comment type="caution">
    <text evidence="4">Lacks conserved residue(s) required for the propagation of feature annotation.</text>
</comment>
<dbReference type="PANTHER" id="PTHR43181">
    <property type="entry name" value="2-C-METHYL-D-ERYTHRITOL 2,4-CYCLODIPHOSPHATE SYNTHASE, CHLOROPLASTIC"/>
    <property type="match status" value="1"/>
</dbReference>
<comment type="pathway">
    <text evidence="4">Isoprenoid biosynthesis; isopentenyl diphosphate biosynthesis via DXP pathway; isopentenyl diphosphate from 1-deoxy-D-xylulose 5-phosphate: step 4/6.</text>
</comment>
<comment type="subunit">
    <text evidence="4">Homotrimer.</text>
</comment>
<feature type="binding site" evidence="4">
    <location>
        <begin position="221"/>
        <end position="223"/>
    </location>
    <ligand>
        <name>4-CDP-2-C-methyl-D-erythritol 2-phosphate</name>
        <dbReference type="ChEBI" id="CHEBI:57919"/>
    </ligand>
</feature>
<dbReference type="SUPFAM" id="SSF69765">
    <property type="entry name" value="IpsF-like"/>
    <property type="match status" value="1"/>
</dbReference>
<protein>
    <recommendedName>
        <fullName evidence="4 5">2-C-methyl-D-erythritol 2,4-cyclodiphosphate synthase</fullName>
        <shortName evidence="4">MECDP-synthase</shortName>
        <shortName evidence="4">MECPP-synthase</shortName>
        <shortName evidence="4">MECPS</shortName>
        <ecNumber evidence="4 5">4.6.1.12</ecNumber>
    </recommendedName>
</protein>
<keyword evidence="4 5" id="KW-0456">Lyase</keyword>
<feature type="binding site" evidence="4">
    <location>
        <begin position="274"/>
        <end position="278"/>
    </location>
    <ligand>
        <name>4-CDP-2-C-methyl-D-erythritol 2-phosphate</name>
        <dbReference type="ChEBI" id="CHEBI:57919"/>
    </ligand>
</feature>
<dbReference type="EMBL" id="JAOEGN010000012">
    <property type="protein sequence ID" value="MCU0105313.1"/>
    <property type="molecule type" value="Genomic_DNA"/>
</dbReference>
<dbReference type="NCBIfam" id="TIGR00151">
    <property type="entry name" value="ispF"/>
    <property type="match status" value="1"/>
</dbReference>
<keyword evidence="3" id="KW-0511">Multifunctional enzyme</keyword>
<gene>
    <name evidence="4 7" type="primary">ispF</name>
    <name evidence="7" type="ORF">N7603_06540</name>
</gene>
<evidence type="ECO:0000256" key="2">
    <source>
        <dbReference type="ARBA" id="ARBA00022695"/>
    </source>
</evidence>
<dbReference type="HAMAP" id="MF_00107">
    <property type="entry name" value="IspF"/>
    <property type="match status" value="1"/>
</dbReference>
<evidence type="ECO:0000259" key="6">
    <source>
        <dbReference type="Pfam" id="PF02542"/>
    </source>
</evidence>
<reference evidence="8" key="1">
    <citation type="submission" date="2023-07" db="EMBL/GenBank/DDBJ databases">
        <title>Novel Mycoplasma species identified in domestic and wild animals.</title>
        <authorList>
            <person name="Volokhov D.V."/>
            <person name="Furtak V.A."/>
            <person name="Zagorodnyaya T.A."/>
        </authorList>
    </citation>
    <scope>NUCLEOTIDE SEQUENCE [LARGE SCALE GENOMIC DNA]</scope>
    <source>
        <strain evidence="8">92-19</strain>
    </source>
</reference>
<dbReference type="RefSeq" id="WP_262096614.1">
    <property type="nucleotide sequence ID" value="NZ_JAOEGN010000012.1"/>
</dbReference>
<evidence type="ECO:0000313" key="8">
    <source>
        <dbReference type="Proteomes" id="UP001209076"/>
    </source>
</evidence>
<dbReference type="InterPro" id="IPR029044">
    <property type="entry name" value="Nucleotide-diphossugar_trans"/>
</dbReference>
<keyword evidence="4 5" id="KW-0414">Isoprene biosynthesis</keyword>
<accession>A0ABT2PWH7</accession>
<feature type="domain" description="2-C-methyl-D-erythritol 2,4-cyclodiphosphate synthase" evidence="6">
    <location>
        <begin position="214"/>
        <end position="367"/>
    </location>
</feature>
<dbReference type="GO" id="GO:0008685">
    <property type="term" value="F:2-C-methyl-D-erythritol 2,4-cyclodiphosphate synthase activity"/>
    <property type="evidence" value="ECO:0007669"/>
    <property type="project" value="UniProtKB-EC"/>
</dbReference>
<evidence type="ECO:0000256" key="3">
    <source>
        <dbReference type="ARBA" id="ARBA00023268"/>
    </source>
</evidence>
<feature type="binding site" evidence="4">
    <location>
        <position position="223"/>
    </location>
    <ligand>
        <name>a divalent metal cation</name>
        <dbReference type="ChEBI" id="CHEBI:60240"/>
    </ligand>
</feature>
<keyword evidence="2" id="KW-0548">Nucleotidyltransferase</keyword>
<dbReference type="PROSITE" id="PS01295">
    <property type="entry name" value="ISPD"/>
    <property type="match status" value="1"/>
</dbReference>
<dbReference type="SUPFAM" id="SSF53448">
    <property type="entry name" value="Nucleotide-diphospho-sugar transferases"/>
    <property type="match status" value="1"/>
</dbReference>
<keyword evidence="8" id="KW-1185">Reference proteome</keyword>
<comment type="cofactor">
    <cofactor evidence="4">
        <name>a divalent metal cation</name>
        <dbReference type="ChEBI" id="CHEBI:60240"/>
    </cofactor>
    <text evidence="4">Binds 1 divalent metal cation per subunit.</text>
</comment>
<dbReference type="Pfam" id="PF02542">
    <property type="entry name" value="YgbB"/>
    <property type="match status" value="1"/>
</dbReference>
<dbReference type="PANTHER" id="PTHR43181:SF1">
    <property type="entry name" value="2-C-METHYL-D-ERYTHRITOL 2,4-CYCLODIPHOSPHATE SYNTHASE, CHLOROPLASTIC"/>
    <property type="match status" value="1"/>
</dbReference>
<evidence type="ECO:0000256" key="5">
    <source>
        <dbReference type="RuleBase" id="RU004395"/>
    </source>
</evidence>
<feature type="binding site" evidence="4">
    <location>
        <position position="255"/>
    </location>
    <ligand>
        <name>a divalent metal cation</name>
        <dbReference type="ChEBI" id="CHEBI:60240"/>
    </ligand>
</feature>
<dbReference type="InterPro" id="IPR003526">
    <property type="entry name" value="MECDP_synthase"/>
</dbReference>
<comment type="function">
    <text evidence="4">Involved in the biosynthesis of isopentenyl diphosphate (IPP) and dimethylallyl diphosphate (DMAPP), two major building blocks of isoprenoid compounds. Catalyzes the conversion of 4-diphosphocytidyl-2-C-methyl-D-erythritol 2-phosphate (CDP-ME2P) to 2-C-methyl-D-erythritol 2,4-cyclodiphosphate (ME-CPP) with a corresponding release of cytidine 5-monophosphate (CMP).</text>
</comment>
<evidence type="ECO:0000256" key="1">
    <source>
        <dbReference type="ARBA" id="ARBA00022679"/>
    </source>
</evidence>
<feature type="binding site" evidence="4">
    <location>
        <begin position="269"/>
        <end position="271"/>
    </location>
    <ligand>
        <name>4-CDP-2-C-methyl-D-erythritol 2-phosphate</name>
        <dbReference type="ChEBI" id="CHEBI:57919"/>
    </ligand>
</feature>
<organism evidence="7 8">
    <name type="scientific">Paracholeplasma vituli</name>
    <dbReference type="NCBI Taxonomy" id="69473"/>
    <lineage>
        <taxon>Bacteria</taxon>
        <taxon>Bacillati</taxon>
        <taxon>Mycoplasmatota</taxon>
        <taxon>Mollicutes</taxon>
        <taxon>Acholeplasmatales</taxon>
        <taxon>Acholeplasmataceae</taxon>
        <taxon>Paracholeplasma</taxon>
    </lineage>
</organism>
<evidence type="ECO:0000256" key="4">
    <source>
        <dbReference type="HAMAP-Rule" id="MF_00107"/>
    </source>
</evidence>
<dbReference type="CDD" id="cd00554">
    <property type="entry name" value="MECDP_synthase"/>
    <property type="match status" value="1"/>
</dbReference>
<sequence length="371" mass="41695">MYACVLVAAGTGTRANLGYNKLRYLVNQKPLFWYAFKPFYDRGYEMVVVINPEDENFVRSYLPEDVKIVYGGKSRSESVRNGLTHVTKNHVLIHDAARVRIDDELIEQVENGLHIYKACVLSKRVTNTIYHKNSGLEILDRTFLYQAETPQAFITEEIRKAYTKNNPLATDDVSMYQSAFNDEVGLILHEKNNDKITYQKDIEMFEKEVEKHMIKIGHSYDIHALVENRKLILGGVEIPHQLGLLGHSDADVLLHAVAESILGALGLGDLGTLFPDTDNKYKDIDSKIILSEVVQRMKNMGYKVSNIDCSIFAEKPKLAAFIKQIKESVSTLLNTPQEAVNIKAATNEKMDAIGNEKAMAASATVLLIKGE</sequence>
<feature type="site" description="Transition state stabilizer" evidence="4">
    <location>
        <position position="346"/>
    </location>
</feature>
<comment type="caution">
    <text evidence="7">The sequence shown here is derived from an EMBL/GenBank/DDBJ whole genome shotgun (WGS) entry which is preliminary data.</text>
</comment>
<dbReference type="InterPro" id="IPR036571">
    <property type="entry name" value="MECDP_synthase_sf"/>
</dbReference>
<dbReference type="EC" id="4.6.1.12" evidence="4 5"/>
<feature type="binding site" evidence="4">
    <location>
        <begin position="247"/>
        <end position="248"/>
    </location>
    <ligand>
        <name>4-CDP-2-C-methyl-D-erythritol 2-phosphate</name>
        <dbReference type="ChEBI" id="CHEBI:57919"/>
    </ligand>
</feature>
<keyword evidence="4" id="KW-0479">Metal-binding</keyword>
<feature type="site" description="Transition state stabilizer" evidence="4">
    <location>
        <position position="247"/>
    </location>
</feature>
<dbReference type="Gene3D" id="3.90.550.10">
    <property type="entry name" value="Spore Coat Polysaccharide Biosynthesis Protein SpsA, Chain A"/>
    <property type="match status" value="1"/>
</dbReference>
<keyword evidence="1" id="KW-0808">Transferase</keyword>
<comment type="similarity">
    <text evidence="4 5">Belongs to the IspF family.</text>
</comment>